<dbReference type="GO" id="GO:0004563">
    <property type="term" value="F:beta-N-acetylhexosaminidase activity"/>
    <property type="evidence" value="ECO:0007669"/>
    <property type="project" value="UniProtKB-EC"/>
</dbReference>
<comment type="caution">
    <text evidence="7">The sequence shown here is derived from an EMBL/GenBank/DDBJ whole genome shotgun (WGS) entry which is preliminary data.</text>
</comment>
<sequence>MVPLVTDRSDSVLESLCELGVGGLFRLPGGSLEALRSEALLVQEKSDIPLLMAGDLEFNETHQIGTDVGTNYPNQMTVGATGDTLHAERMARVAAREGLAAGFNWSLTPLVDLNRNQFNALVNTRAFGDDANCVSKLGVAYVRAMQAEGMIACAKHWPGDGIDDRDQHLVTSVNSLDLKDWKDSFGRVYRSMIRNGVLSIMSAHISLPAYPGAGYKPASLSYELNEKLLRKELKFKGLIVSDASVMAGVSSQGKRENLVPTMVKNGCDVVLFPEDVELEIDYLKRSVDSGDLSESRIDESVTRVLALKASIGLDKKGRGLGRTLSKAKRSENQRWSKNCAQKSVTLLKDSENLLPISSKTHRRVLLIQQDKRRNTLGPLPTLGVKGLLEKEGFSVELFTSVSEPHADYFDLIIYAVGEEGFYMRQTIPVPWLELHKNVFRMMDRFWHEVPSVFISFGNPYHIREVPTCPVYINAYSPVASCQEAAVKALVGKVPFAGKSPVDLSHCINSEEELKPFFPS</sequence>
<evidence type="ECO:0000256" key="4">
    <source>
        <dbReference type="ARBA" id="ARBA00022801"/>
    </source>
</evidence>
<dbReference type="EMBL" id="JACHVC010000005">
    <property type="protein sequence ID" value="MBC2605038.1"/>
    <property type="molecule type" value="Genomic_DNA"/>
</dbReference>
<dbReference type="AlphaFoldDB" id="A0A7X1B5Q8"/>
<evidence type="ECO:0000313" key="8">
    <source>
        <dbReference type="Proteomes" id="UP000526501"/>
    </source>
</evidence>
<evidence type="ECO:0000313" key="7">
    <source>
        <dbReference type="EMBL" id="MBC2605038.1"/>
    </source>
</evidence>
<dbReference type="SUPFAM" id="SSF51445">
    <property type="entry name" value="(Trans)glycosidases"/>
    <property type="match status" value="1"/>
</dbReference>
<evidence type="ECO:0000259" key="6">
    <source>
        <dbReference type="Pfam" id="PF00933"/>
    </source>
</evidence>
<keyword evidence="4 7" id="KW-0378">Hydrolase</keyword>
<organism evidence="7 8">
    <name type="scientific">Pelagicoccus albus</name>
    <dbReference type="NCBI Taxonomy" id="415222"/>
    <lineage>
        <taxon>Bacteria</taxon>
        <taxon>Pseudomonadati</taxon>
        <taxon>Verrucomicrobiota</taxon>
        <taxon>Opitutia</taxon>
        <taxon>Puniceicoccales</taxon>
        <taxon>Pelagicoccaceae</taxon>
        <taxon>Pelagicoccus</taxon>
    </lineage>
</organism>
<evidence type="ECO:0000256" key="5">
    <source>
        <dbReference type="ARBA" id="ARBA00023295"/>
    </source>
</evidence>
<dbReference type="GO" id="GO:0005975">
    <property type="term" value="P:carbohydrate metabolic process"/>
    <property type="evidence" value="ECO:0007669"/>
    <property type="project" value="InterPro"/>
</dbReference>
<accession>A0A7X1B5Q8</accession>
<evidence type="ECO:0000256" key="2">
    <source>
        <dbReference type="ARBA" id="ARBA00005336"/>
    </source>
</evidence>
<dbReference type="Gene3D" id="3.40.50.1700">
    <property type="entry name" value="Glycoside hydrolase family 3 C-terminal domain"/>
    <property type="match status" value="1"/>
</dbReference>
<dbReference type="InterPro" id="IPR036962">
    <property type="entry name" value="Glyco_hydro_3_N_sf"/>
</dbReference>
<feature type="domain" description="Glycoside hydrolase family 3 N-terminal" evidence="6">
    <location>
        <begin position="14"/>
        <end position="306"/>
    </location>
</feature>
<dbReference type="InterPro" id="IPR050226">
    <property type="entry name" value="NagZ_Beta-hexosaminidase"/>
</dbReference>
<gene>
    <name evidence="7" type="ORF">H5P27_03185</name>
</gene>
<protein>
    <recommendedName>
        <fullName evidence="3">beta-N-acetylhexosaminidase</fullName>
        <ecNumber evidence="3">3.2.1.52</ecNumber>
    </recommendedName>
</protein>
<keyword evidence="8" id="KW-1185">Reference proteome</keyword>
<dbReference type="Proteomes" id="UP000526501">
    <property type="component" value="Unassembled WGS sequence"/>
</dbReference>
<dbReference type="InterPro" id="IPR036881">
    <property type="entry name" value="Glyco_hydro_3_C_sf"/>
</dbReference>
<comment type="catalytic activity">
    <reaction evidence="1">
        <text>Hydrolysis of terminal non-reducing N-acetyl-D-hexosamine residues in N-acetyl-beta-D-hexosaminides.</text>
        <dbReference type="EC" id="3.2.1.52"/>
    </reaction>
</comment>
<evidence type="ECO:0000256" key="3">
    <source>
        <dbReference type="ARBA" id="ARBA00012663"/>
    </source>
</evidence>
<dbReference type="InterPro" id="IPR001764">
    <property type="entry name" value="Glyco_hydro_3_N"/>
</dbReference>
<name>A0A7X1B5Q8_9BACT</name>
<dbReference type="EC" id="3.2.1.52" evidence="3"/>
<dbReference type="PANTHER" id="PTHR30480:SF13">
    <property type="entry name" value="BETA-HEXOSAMINIDASE"/>
    <property type="match status" value="1"/>
</dbReference>
<dbReference type="Gene3D" id="3.20.20.300">
    <property type="entry name" value="Glycoside hydrolase, family 3, N-terminal domain"/>
    <property type="match status" value="1"/>
</dbReference>
<dbReference type="SUPFAM" id="SSF52279">
    <property type="entry name" value="Beta-D-glucan exohydrolase, C-terminal domain"/>
    <property type="match status" value="1"/>
</dbReference>
<keyword evidence="5" id="KW-0326">Glycosidase</keyword>
<evidence type="ECO:0000256" key="1">
    <source>
        <dbReference type="ARBA" id="ARBA00001231"/>
    </source>
</evidence>
<dbReference type="Pfam" id="PF00933">
    <property type="entry name" value="Glyco_hydro_3"/>
    <property type="match status" value="1"/>
</dbReference>
<comment type="similarity">
    <text evidence="2">Belongs to the glycosyl hydrolase 3 family.</text>
</comment>
<proteinExistence type="inferred from homology"/>
<reference evidence="7 8" key="1">
    <citation type="submission" date="2020-07" db="EMBL/GenBank/DDBJ databases">
        <authorList>
            <person name="Feng X."/>
        </authorList>
    </citation>
    <scope>NUCLEOTIDE SEQUENCE [LARGE SCALE GENOMIC DNA]</scope>
    <source>
        <strain evidence="7 8">JCM23202</strain>
    </source>
</reference>
<dbReference type="GO" id="GO:0009254">
    <property type="term" value="P:peptidoglycan turnover"/>
    <property type="evidence" value="ECO:0007669"/>
    <property type="project" value="TreeGrafter"/>
</dbReference>
<dbReference type="InterPro" id="IPR017853">
    <property type="entry name" value="GH"/>
</dbReference>
<dbReference type="PANTHER" id="PTHR30480">
    <property type="entry name" value="BETA-HEXOSAMINIDASE-RELATED"/>
    <property type="match status" value="1"/>
</dbReference>